<comment type="subcellular location">
    <subcellularLocation>
        <location evidence="1">Cell membrane</location>
        <topology evidence="1">Peripheral membrane protein</topology>
    </subcellularLocation>
</comment>
<dbReference type="Pfam" id="PF04464">
    <property type="entry name" value="Glyphos_transf"/>
    <property type="match status" value="1"/>
</dbReference>
<reference evidence="7 8" key="1">
    <citation type="submission" date="2021-04" db="EMBL/GenBank/DDBJ databases">
        <title>Complete genome sequence of a novel Streptococcus species.</title>
        <authorList>
            <person name="Teng J.L.L."/>
        </authorList>
    </citation>
    <scope>NUCLEOTIDE SEQUENCE [LARGE SCALE GENOMIC DNA]</scope>
    <source>
        <strain evidence="7 8">HKU75</strain>
    </source>
</reference>
<keyword evidence="6" id="KW-0472">Membrane</keyword>
<keyword evidence="4" id="KW-0808">Transferase</keyword>
<dbReference type="InterPro" id="IPR007554">
    <property type="entry name" value="Glycerophosphate_synth"/>
</dbReference>
<organism evidence="7 8">
    <name type="scientific">Streptococcus oriscaviae</name>
    <dbReference type="NCBI Taxonomy" id="2781599"/>
    <lineage>
        <taxon>Bacteria</taxon>
        <taxon>Bacillati</taxon>
        <taxon>Bacillota</taxon>
        <taxon>Bacilli</taxon>
        <taxon>Lactobacillales</taxon>
        <taxon>Streptococcaceae</taxon>
        <taxon>Streptococcus</taxon>
    </lineage>
</organism>
<dbReference type="Proteomes" id="UP000677616">
    <property type="component" value="Chromosome"/>
</dbReference>
<dbReference type="Gene3D" id="3.40.50.12580">
    <property type="match status" value="1"/>
</dbReference>
<evidence type="ECO:0000256" key="5">
    <source>
        <dbReference type="ARBA" id="ARBA00022944"/>
    </source>
</evidence>
<dbReference type="Gene3D" id="3.40.50.11820">
    <property type="match status" value="1"/>
</dbReference>
<keyword evidence="8" id="KW-1185">Reference proteome</keyword>
<dbReference type="EMBL" id="CP073084">
    <property type="protein sequence ID" value="QUE54322.1"/>
    <property type="molecule type" value="Genomic_DNA"/>
</dbReference>
<dbReference type="PANTHER" id="PTHR37316:SF3">
    <property type="entry name" value="TEICHOIC ACID GLYCEROL-PHOSPHATE TRANSFERASE"/>
    <property type="match status" value="1"/>
</dbReference>
<dbReference type="InterPro" id="IPR051612">
    <property type="entry name" value="Teichoic_Acid_Biosynth"/>
</dbReference>
<dbReference type="PANTHER" id="PTHR37316">
    <property type="entry name" value="TEICHOIC ACID GLYCEROL-PHOSPHATE PRIMASE"/>
    <property type="match status" value="1"/>
</dbReference>
<evidence type="ECO:0000313" key="7">
    <source>
        <dbReference type="EMBL" id="QUE54322.1"/>
    </source>
</evidence>
<evidence type="ECO:0000256" key="6">
    <source>
        <dbReference type="ARBA" id="ARBA00023136"/>
    </source>
</evidence>
<protein>
    <submittedName>
        <fullName evidence="7">CDP-glycerol glycerophosphotransferase family protein</fullName>
    </submittedName>
</protein>
<evidence type="ECO:0000256" key="2">
    <source>
        <dbReference type="ARBA" id="ARBA00010488"/>
    </source>
</evidence>
<proteinExistence type="inferred from homology"/>
<sequence>MVIGKIIKKASKYTLLYVSSLIPKKDNLLIFGSWLGEKYADNPRYLFEYVVNHRKDLNAVWMTSNKSVFQELTNLGYPVLLSDSKEAHRTAMRAKYVFTATGKLDIGERNSHLIGSARYINLWHGIPLKKIMYDDEYTYAHHRPNFLANLLESFPFRHYYVVSTSETFSKIYESAFLVNKGQVLELGQPRNDYFFDSSYPKSDLLATFNGKKIISYMPTHRNEGKKPIDLNSLFDLEKLNAWCEKNHTVFVIKKHFYHRDDPTLSASYPAIVDLTSQPIDAQELMKYSDVLITDYSSCYIDYMLLDRPIVFFNYDYDEYIKEDRKMYFPYEEVTPGAKCTNFAELLQQLNDWVVGQDAFCQEREKVKGLFYSEKNQHMVSEQVLEAVLKL</sequence>
<evidence type="ECO:0000256" key="1">
    <source>
        <dbReference type="ARBA" id="ARBA00004202"/>
    </source>
</evidence>
<evidence type="ECO:0000313" key="8">
    <source>
        <dbReference type="Proteomes" id="UP000677616"/>
    </source>
</evidence>
<evidence type="ECO:0000256" key="3">
    <source>
        <dbReference type="ARBA" id="ARBA00022475"/>
    </source>
</evidence>
<dbReference type="InterPro" id="IPR043149">
    <property type="entry name" value="TagF_N"/>
</dbReference>
<dbReference type="SUPFAM" id="SSF53756">
    <property type="entry name" value="UDP-Glycosyltransferase/glycogen phosphorylase"/>
    <property type="match status" value="1"/>
</dbReference>
<dbReference type="RefSeq" id="WP_212570806.1">
    <property type="nucleotide sequence ID" value="NZ_CP073084.1"/>
</dbReference>
<dbReference type="InterPro" id="IPR043148">
    <property type="entry name" value="TagF_C"/>
</dbReference>
<evidence type="ECO:0000256" key="4">
    <source>
        <dbReference type="ARBA" id="ARBA00022679"/>
    </source>
</evidence>
<name>A0ABX7YKH8_9STRE</name>
<keyword evidence="5" id="KW-0777">Teichoic acid biosynthesis</keyword>
<gene>
    <name evidence="7" type="ORF">INT76_00030</name>
</gene>
<comment type="similarity">
    <text evidence="2">Belongs to the CDP-glycerol glycerophosphotransferase family.</text>
</comment>
<accession>A0ABX7YKH8</accession>
<keyword evidence="3" id="KW-1003">Cell membrane</keyword>